<evidence type="ECO:0000259" key="4">
    <source>
        <dbReference type="PROSITE" id="PS50943"/>
    </source>
</evidence>
<proteinExistence type="predicted"/>
<evidence type="ECO:0000313" key="5">
    <source>
        <dbReference type="EMBL" id="REE67017.1"/>
    </source>
</evidence>
<dbReference type="GO" id="GO:0003700">
    <property type="term" value="F:DNA-binding transcription factor activity"/>
    <property type="evidence" value="ECO:0007669"/>
    <property type="project" value="TreeGrafter"/>
</dbReference>
<evidence type="ECO:0000313" key="6">
    <source>
        <dbReference type="Proteomes" id="UP000256304"/>
    </source>
</evidence>
<dbReference type="SUPFAM" id="SSF47413">
    <property type="entry name" value="lambda repressor-like DNA-binding domains"/>
    <property type="match status" value="1"/>
</dbReference>
<evidence type="ECO:0000256" key="3">
    <source>
        <dbReference type="ARBA" id="ARBA00023163"/>
    </source>
</evidence>
<dbReference type="EMBL" id="QTTN01000045">
    <property type="protein sequence ID" value="REE67017.1"/>
    <property type="molecule type" value="Genomic_DNA"/>
</dbReference>
<keyword evidence="1" id="KW-0805">Transcription regulation</keyword>
<dbReference type="AlphaFoldDB" id="A0A3D9R184"/>
<evidence type="ECO:0000256" key="1">
    <source>
        <dbReference type="ARBA" id="ARBA00023015"/>
    </source>
</evidence>
<reference evidence="5 6" key="1">
    <citation type="submission" date="2018-08" db="EMBL/GenBank/DDBJ databases">
        <title>Genomic Encyclopedia of Type Strains, Phase III (KMG-III): the genomes of soil and plant-associated and newly described type strains.</title>
        <authorList>
            <person name="Whitman W."/>
        </authorList>
    </citation>
    <scope>NUCLEOTIDE SEQUENCE [LARGE SCALE GENOMIC DNA]</scope>
    <source>
        <strain evidence="5 6">CGMCC 1.10966</strain>
    </source>
</reference>
<dbReference type="PANTHER" id="PTHR46797">
    <property type="entry name" value="HTH-TYPE TRANSCRIPTIONAL REGULATOR"/>
    <property type="match status" value="1"/>
</dbReference>
<keyword evidence="3" id="KW-0804">Transcription</keyword>
<dbReference type="GO" id="GO:0003677">
    <property type="term" value="F:DNA binding"/>
    <property type="evidence" value="ECO:0007669"/>
    <property type="project" value="UniProtKB-KW"/>
</dbReference>
<dbReference type="GO" id="GO:0005829">
    <property type="term" value="C:cytosol"/>
    <property type="evidence" value="ECO:0007669"/>
    <property type="project" value="TreeGrafter"/>
</dbReference>
<dbReference type="InterPro" id="IPR001387">
    <property type="entry name" value="Cro/C1-type_HTH"/>
</dbReference>
<accession>A0A3D9R184</accession>
<gene>
    <name evidence="5" type="ORF">A8990_14526</name>
</gene>
<keyword evidence="6" id="KW-1185">Reference proteome</keyword>
<protein>
    <submittedName>
        <fullName evidence="5">Helix-turn-helix protein</fullName>
    </submittedName>
</protein>
<comment type="caution">
    <text evidence="5">The sequence shown here is derived from an EMBL/GenBank/DDBJ whole genome shotgun (WGS) entry which is preliminary data.</text>
</comment>
<dbReference type="InterPro" id="IPR010982">
    <property type="entry name" value="Lambda_DNA-bd_dom_sf"/>
</dbReference>
<dbReference type="InterPro" id="IPR050807">
    <property type="entry name" value="TransReg_Diox_bact_type"/>
</dbReference>
<dbReference type="OrthoDB" id="9814553at2"/>
<dbReference type="PANTHER" id="PTHR46797:SF23">
    <property type="entry name" value="HTH-TYPE TRANSCRIPTIONAL REGULATOR SUTR"/>
    <property type="match status" value="1"/>
</dbReference>
<dbReference type="CDD" id="cd00093">
    <property type="entry name" value="HTH_XRE"/>
    <property type="match status" value="1"/>
</dbReference>
<keyword evidence="2" id="KW-0238">DNA-binding</keyword>
<dbReference type="Gene3D" id="1.10.260.40">
    <property type="entry name" value="lambda repressor-like DNA-binding domains"/>
    <property type="match status" value="1"/>
</dbReference>
<name>A0A3D9R184_9BACL</name>
<dbReference type="RefSeq" id="WP_116192035.1">
    <property type="nucleotide sequence ID" value="NZ_QTTN01000045.1"/>
</dbReference>
<dbReference type="SMART" id="SM00530">
    <property type="entry name" value="HTH_XRE"/>
    <property type="match status" value="1"/>
</dbReference>
<evidence type="ECO:0000256" key="2">
    <source>
        <dbReference type="ARBA" id="ARBA00023125"/>
    </source>
</evidence>
<organism evidence="5 6">
    <name type="scientific">Paenibacillus taihuensis</name>
    <dbReference type="NCBI Taxonomy" id="1156355"/>
    <lineage>
        <taxon>Bacteria</taxon>
        <taxon>Bacillati</taxon>
        <taxon>Bacillota</taxon>
        <taxon>Bacilli</taxon>
        <taxon>Bacillales</taxon>
        <taxon>Paenibacillaceae</taxon>
        <taxon>Paenibacillus</taxon>
    </lineage>
</organism>
<dbReference type="Pfam" id="PF01381">
    <property type="entry name" value="HTH_3"/>
    <property type="match status" value="1"/>
</dbReference>
<dbReference type="PROSITE" id="PS50943">
    <property type="entry name" value="HTH_CROC1"/>
    <property type="match status" value="1"/>
</dbReference>
<dbReference type="Proteomes" id="UP000256304">
    <property type="component" value="Unassembled WGS sequence"/>
</dbReference>
<feature type="domain" description="HTH cro/C1-type" evidence="4">
    <location>
        <begin position="13"/>
        <end position="67"/>
    </location>
</feature>
<sequence length="114" mass="13155">MDNNVLEIIGRRIRDLRKQRGLSQEQLGEMAGVHFSYIGKIERAEKNVTVVNLEKIAAALGVSFFDLFLFGKFIRPEQNEKDKILNSLFQNLAIMKVNDLRKLNGLIYSWSQDQ</sequence>